<feature type="compositionally biased region" description="Polar residues" evidence="2">
    <location>
        <begin position="1"/>
        <end position="12"/>
    </location>
</feature>
<evidence type="ECO:0000256" key="1">
    <source>
        <dbReference type="SAM" id="Coils"/>
    </source>
</evidence>
<dbReference type="AlphaFoldDB" id="A0A4S8VVW0"/>
<evidence type="ECO:0000256" key="2">
    <source>
        <dbReference type="SAM" id="MobiDB-lite"/>
    </source>
</evidence>
<dbReference type="EMBL" id="QZAJ01000158">
    <property type="protein sequence ID" value="THW15596.1"/>
    <property type="molecule type" value="Genomic_DNA"/>
</dbReference>
<accession>A0A4S8VVW0</accession>
<sequence>MPSAISLTQSLKQKGPRDSNAPETPVVPDKKRSRVVKSSTADQLQTATPQFLLDHVLKIEENMWDTIKQLEASKTQNLELQASLRHEEALTAHLTSALHESNEGLAAAKREMEEQLKTIGAGDSNQPPKPNKKERSLDFYQKMSHDNLALRTKHNDTRFRQEVDRLQTSIENLEKELSTERSLKESLDLRNDQVAEFATEKQWQLAKLEFRLEKLGGIDQVEKNVAEKAQAELNRKTALNNVSKLSKELRNQERVRRELEADIADLRAQLARDAPDALTLRFMEDFDLPMVPGMKLM</sequence>
<reference evidence="3 4" key="1">
    <citation type="submission" date="2018-10" db="EMBL/GenBank/DDBJ databases">
        <title>Fifty Aureobasidium pullulans genomes reveal a recombining polyextremotolerant generalist.</title>
        <authorList>
            <person name="Gostincar C."/>
            <person name="Turk M."/>
            <person name="Zajc J."/>
            <person name="Gunde-Cimerman N."/>
        </authorList>
    </citation>
    <scope>NUCLEOTIDE SEQUENCE [LARGE SCALE GENOMIC DNA]</scope>
    <source>
        <strain evidence="3 4">EXF-11318</strain>
    </source>
</reference>
<organism evidence="3 4">
    <name type="scientific">Aureobasidium pullulans</name>
    <name type="common">Black yeast</name>
    <name type="synonym">Pullularia pullulans</name>
    <dbReference type="NCBI Taxonomy" id="5580"/>
    <lineage>
        <taxon>Eukaryota</taxon>
        <taxon>Fungi</taxon>
        <taxon>Dikarya</taxon>
        <taxon>Ascomycota</taxon>
        <taxon>Pezizomycotina</taxon>
        <taxon>Dothideomycetes</taxon>
        <taxon>Dothideomycetidae</taxon>
        <taxon>Dothideales</taxon>
        <taxon>Saccotheciaceae</taxon>
        <taxon>Aureobasidium</taxon>
    </lineage>
</organism>
<proteinExistence type="predicted"/>
<feature type="region of interest" description="Disordered" evidence="2">
    <location>
        <begin position="1"/>
        <end position="42"/>
    </location>
</feature>
<feature type="coiled-coil region" evidence="1">
    <location>
        <begin position="156"/>
        <end position="190"/>
    </location>
</feature>
<protein>
    <submittedName>
        <fullName evidence="3">Uncharacterized protein</fullName>
    </submittedName>
</protein>
<dbReference type="Proteomes" id="UP000308014">
    <property type="component" value="Unassembled WGS sequence"/>
</dbReference>
<evidence type="ECO:0000313" key="4">
    <source>
        <dbReference type="Proteomes" id="UP000308014"/>
    </source>
</evidence>
<keyword evidence="1" id="KW-0175">Coiled coil</keyword>
<name>A0A4S8VVW0_AURPU</name>
<evidence type="ECO:0000313" key="3">
    <source>
        <dbReference type="EMBL" id="THW15596.1"/>
    </source>
</evidence>
<feature type="coiled-coil region" evidence="1">
    <location>
        <begin position="228"/>
        <end position="269"/>
    </location>
</feature>
<comment type="caution">
    <text evidence="3">The sequence shown here is derived from an EMBL/GenBank/DDBJ whole genome shotgun (WGS) entry which is preliminary data.</text>
</comment>
<gene>
    <name evidence="3" type="ORF">D6D24_04875</name>
</gene>